<gene>
    <name evidence="1" type="ORF">APT59_03440</name>
</gene>
<dbReference type="InterPro" id="IPR023214">
    <property type="entry name" value="HAD_sf"/>
</dbReference>
<reference evidence="1 2" key="1">
    <citation type="submission" date="2016-01" db="EMBL/GenBank/DDBJ databases">
        <title>Annotation of Pseudomonas oryzihabitans USDA-ARS-USMARC-56511.</title>
        <authorList>
            <person name="Harhay G.P."/>
            <person name="Harhay D.M."/>
            <person name="Smith T.P.L."/>
            <person name="Bono J.L."/>
            <person name="Heaton M.P."/>
            <person name="Clawson M.L."/>
            <person name="Chitko-Mckown C.G."/>
            <person name="Capik S.F."/>
            <person name="DeDonder K.D."/>
            <person name="Apley M.D."/>
            <person name="Lubbers B.V."/>
            <person name="White B.J."/>
            <person name="Larson R.L."/>
        </authorList>
    </citation>
    <scope>NUCLEOTIDE SEQUENCE [LARGE SCALE GENOMIC DNA]</scope>
    <source>
        <strain evidence="1 2">USDA-ARS-USMARC-56511</strain>
    </source>
</reference>
<proteinExistence type="predicted"/>
<dbReference type="AlphaFoldDB" id="A0A0U4P3C3"/>
<dbReference type="InterPro" id="IPR023198">
    <property type="entry name" value="PGP-like_dom2"/>
</dbReference>
<dbReference type="SFLD" id="SFLDS00003">
    <property type="entry name" value="Haloacid_Dehalogenase"/>
    <property type="match status" value="1"/>
</dbReference>
<dbReference type="Proteomes" id="UP000064137">
    <property type="component" value="Chromosome"/>
</dbReference>
<dbReference type="SFLD" id="SFLDG01129">
    <property type="entry name" value="C1.5:_HAD__Beta-PGM__Phosphata"/>
    <property type="match status" value="1"/>
</dbReference>
<evidence type="ECO:0000313" key="1">
    <source>
        <dbReference type="EMBL" id="ALZ83295.1"/>
    </source>
</evidence>
<dbReference type="Gene3D" id="1.10.150.240">
    <property type="entry name" value="Putative phosphatase, domain 2"/>
    <property type="match status" value="1"/>
</dbReference>
<dbReference type="RefSeq" id="WP_059313561.1">
    <property type="nucleotide sequence ID" value="NZ_CP013987.1"/>
</dbReference>
<dbReference type="NCBIfam" id="TIGR01509">
    <property type="entry name" value="HAD-SF-IA-v3"/>
    <property type="match status" value="1"/>
</dbReference>
<accession>A0A0U4P3C3</accession>
<dbReference type="PANTHER" id="PTHR43481:SF4">
    <property type="entry name" value="GLYCEROL-1-PHOSPHATE PHOSPHOHYDROLASE 1-RELATED"/>
    <property type="match status" value="1"/>
</dbReference>
<sequence>MTLPSRPYAAFLFDMDGTLLTSVASAERAWSTWARGHGLDPADVLAVMHGVRAVETVKRFAPAGADIEAETRAITELEIADVADIQEIPGAAVFLASLPAGSWALVTSASRRLAEVRLAAAGMALPPVMVCAEDVTQGKPAPDCFLAGARKLGVEIGDCLVFEDAHAGFAAAKAAGADAVAITATHREPLGLGLPTLADYRGVAVSPDENGEMRLTRQD</sequence>
<dbReference type="Pfam" id="PF00702">
    <property type="entry name" value="Hydrolase"/>
    <property type="match status" value="1"/>
</dbReference>
<dbReference type="GO" id="GO:0050308">
    <property type="term" value="F:sugar-phosphatase activity"/>
    <property type="evidence" value="ECO:0007669"/>
    <property type="project" value="TreeGrafter"/>
</dbReference>
<dbReference type="SUPFAM" id="SSF56784">
    <property type="entry name" value="HAD-like"/>
    <property type="match status" value="1"/>
</dbReference>
<dbReference type="InterPro" id="IPR006439">
    <property type="entry name" value="HAD-SF_hydro_IA"/>
</dbReference>
<dbReference type="Gene3D" id="3.40.50.1000">
    <property type="entry name" value="HAD superfamily/HAD-like"/>
    <property type="match status" value="1"/>
</dbReference>
<evidence type="ECO:0000313" key="2">
    <source>
        <dbReference type="Proteomes" id="UP000064137"/>
    </source>
</evidence>
<organism evidence="1 2">
    <name type="scientific">Pseudomonas oryzihabitans</name>
    <dbReference type="NCBI Taxonomy" id="47885"/>
    <lineage>
        <taxon>Bacteria</taxon>
        <taxon>Pseudomonadati</taxon>
        <taxon>Pseudomonadota</taxon>
        <taxon>Gammaproteobacteria</taxon>
        <taxon>Pseudomonadales</taxon>
        <taxon>Pseudomonadaceae</taxon>
        <taxon>Pseudomonas</taxon>
    </lineage>
</organism>
<dbReference type="InterPro" id="IPR051806">
    <property type="entry name" value="HAD-like_SPP"/>
</dbReference>
<dbReference type="InterPro" id="IPR036412">
    <property type="entry name" value="HAD-like_sf"/>
</dbReference>
<dbReference type="PROSITE" id="PS01228">
    <property type="entry name" value="COF_1"/>
    <property type="match status" value="1"/>
</dbReference>
<dbReference type="PANTHER" id="PTHR43481">
    <property type="entry name" value="FRUCTOSE-1-PHOSPHATE PHOSPHATASE"/>
    <property type="match status" value="1"/>
</dbReference>
<protein>
    <submittedName>
        <fullName evidence="1">Glycerol-3-phosphatase</fullName>
    </submittedName>
</protein>
<dbReference type="KEGG" id="por:APT59_03440"/>
<name>A0A0U4P3C3_9PSED</name>
<dbReference type="OrthoDB" id="9800058at2"/>
<dbReference type="EMBL" id="CP013987">
    <property type="protein sequence ID" value="ALZ83295.1"/>
    <property type="molecule type" value="Genomic_DNA"/>
</dbReference>